<dbReference type="PANTHER" id="PTHR46293">
    <property type="entry name" value="E3 UBIQUITIN PROTEIN LIGASE DRIP1"/>
    <property type="match status" value="1"/>
</dbReference>
<dbReference type="GO" id="GO:0004842">
    <property type="term" value="F:ubiquitin-protein transferase activity"/>
    <property type="evidence" value="ECO:0007669"/>
    <property type="project" value="InterPro"/>
</dbReference>
<keyword evidence="3" id="KW-1185">Reference proteome</keyword>
<gene>
    <name evidence="2" type="ORF">RDI58_000871</name>
</gene>
<dbReference type="InterPro" id="IPR044807">
    <property type="entry name" value="DRIP1-like"/>
</dbReference>
<sequence length="273" mass="30991">MINLCLIFFTVCKNCIMRKVKEEKLKVCPECNTQLGVAPLQKIRPDHQVQGIRDMVTSKRRELIECGLIEKSNKGKPKKLACEDIDLNKIPVMLMDTLLLPPPLSYVLVGTSSKRKYKSTSSTINATPFVHDDQIVNQHNISSSSTEKGRGRGRNRGRGNGRGRGRRGCLQNDANVDRFQDPSIFNNVVDLNKGNTHPGSLTQHNQQVQFKSTLCFSHNPNSCGTEGWSFTLTTYFYPIHKDQVELLMLEMLIRPELPHKHLEKMWLRVAPHS</sequence>
<dbReference type="EMBL" id="JBANQN010000001">
    <property type="protein sequence ID" value="KAK6803087.1"/>
    <property type="molecule type" value="Genomic_DNA"/>
</dbReference>
<proteinExistence type="predicted"/>
<comment type="caution">
    <text evidence="2">The sequence shown here is derived from an EMBL/GenBank/DDBJ whole genome shotgun (WGS) entry which is preliminary data.</text>
</comment>
<feature type="compositionally biased region" description="Basic residues" evidence="1">
    <location>
        <begin position="151"/>
        <end position="167"/>
    </location>
</feature>
<evidence type="ECO:0000313" key="3">
    <source>
        <dbReference type="Proteomes" id="UP001371456"/>
    </source>
</evidence>
<evidence type="ECO:0000313" key="2">
    <source>
        <dbReference type="EMBL" id="KAK6803087.1"/>
    </source>
</evidence>
<feature type="compositionally biased region" description="Polar residues" evidence="1">
    <location>
        <begin position="135"/>
        <end position="146"/>
    </location>
</feature>
<protein>
    <submittedName>
        <fullName evidence="2">Uncharacterized protein</fullName>
    </submittedName>
</protein>
<evidence type="ECO:0000256" key="1">
    <source>
        <dbReference type="SAM" id="MobiDB-lite"/>
    </source>
</evidence>
<accession>A0AAN8YSS1</accession>
<dbReference type="AlphaFoldDB" id="A0AAN8YSS1"/>
<name>A0AAN8YSS1_SOLBU</name>
<dbReference type="Proteomes" id="UP001371456">
    <property type="component" value="Unassembled WGS sequence"/>
</dbReference>
<feature type="region of interest" description="Disordered" evidence="1">
    <location>
        <begin position="132"/>
        <end position="173"/>
    </location>
</feature>
<organism evidence="2 3">
    <name type="scientific">Solanum bulbocastanum</name>
    <name type="common">Wild potato</name>
    <dbReference type="NCBI Taxonomy" id="147425"/>
    <lineage>
        <taxon>Eukaryota</taxon>
        <taxon>Viridiplantae</taxon>
        <taxon>Streptophyta</taxon>
        <taxon>Embryophyta</taxon>
        <taxon>Tracheophyta</taxon>
        <taxon>Spermatophyta</taxon>
        <taxon>Magnoliopsida</taxon>
        <taxon>eudicotyledons</taxon>
        <taxon>Gunneridae</taxon>
        <taxon>Pentapetalae</taxon>
        <taxon>asterids</taxon>
        <taxon>lamiids</taxon>
        <taxon>Solanales</taxon>
        <taxon>Solanaceae</taxon>
        <taxon>Solanoideae</taxon>
        <taxon>Solaneae</taxon>
        <taxon>Solanum</taxon>
    </lineage>
</organism>
<reference evidence="2 3" key="1">
    <citation type="submission" date="2024-02" db="EMBL/GenBank/DDBJ databases">
        <title>de novo genome assembly of Solanum bulbocastanum strain 11H21.</title>
        <authorList>
            <person name="Hosaka A.J."/>
        </authorList>
    </citation>
    <scope>NUCLEOTIDE SEQUENCE [LARGE SCALE GENOMIC DNA]</scope>
    <source>
        <tissue evidence="2">Young leaves</tissue>
    </source>
</reference>
<dbReference type="PANTHER" id="PTHR46293:SF11">
    <property type="entry name" value="E3 UBIQUITIN PROTEIN LIGASE DRIP1-LIKE"/>
    <property type="match status" value="1"/>
</dbReference>